<evidence type="ECO:0000256" key="1">
    <source>
        <dbReference type="SAM" id="Phobius"/>
    </source>
</evidence>
<organism evidence="2">
    <name type="scientific">uncultured Caudovirales phage</name>
    <dbReference type="NCBI Taxonomy" id="2100421"/>
    <lineage>
        <taxon>Viruses</taxon>
        <taxon>Duplodnaviria</taxon>
        <taxon>Heunggongvirae</taxon>
        <taxon>Uroviricota</taxon>
        <taxon>Caudoviricetes</taxon>
        <taxon>Peduoviridae</taxon>
        <taxon>Maltschvirus</taxon>
        <taxon>Maltschvirus maltsch</taxon>
    </lineage>
</organism>
<gene>
    <name evidence="2" type="ORF">UFOVP426_14</name>
</gene>
<feature type="transmembrane region" description="Helical" evidence="1">
    <location>
        <begin position="29"/>
        <end position="50"/>
    </location>
</feature>
<reference evidence="2" key="1">
    <citation type="submission" date="2020-04" db="EMBL/GenBank/DDBJ databases">
        <authorList>
            <person name="Chiriac C."/>
            <person name="Salcher M."/>
            <person name="Ghai R."/>
            <person name="Kavagutti S V."/>
        </authorList>
    </citation>
    <scope>NUCLEOTIDE SEQUENCE</scope>
</reference>
<keyword evidence="1" id="KW-1133">Transmembrane helix</keyword>
<keyword evidence="1" id="KW-0472">Membrane</keyword>
<accession>A0A6J5M4R6</accession>
<dbReference type="EMBL" id="LR796396">
    <property type="protein sequence ID" value="CAB4141688.1"/>
    <property type="molecule type" value="Genomic_DNA"/>
</dbReference>
<proteinExistence type="predicted"/>
<sequence length="57" mass="6166">MVHNSNQSDLLTILSGTTAFISVVNVQPVVSLIASLIAIVSGVFAIRYYIKAAKRFK</sequence>
<evidence type="ECO:0000313" key="2">
    <source>
        <dbReference type="EMBL" id="CAB4141688.1"/>
    </source>
</evidence>
<keyword evidence="1" id="KW-0812">Transmembrane</keyword>
<protein>
    <submittedName>
        <fullName evidence="2">Uncharacterized protein</fullName>
    </submittedName>
</protein>
<name>A0A6J5M4R6_9CAUD</name>